<keyword evidence="2" id="KW-1133">Transmembrane helix</keyword>
<feature type="compositionally biased region" description="Low complexity" evidence="1">
    <location>
        <begin position="109"/>
        <end position="127"/>
    </location>
</feature>
<sequence length="138" mass="14727">MTSMQNDVQPAQPRRTGLAGLVLWQKLLLAFVALLVVLAVSTWLMMRDSASKVFKTPAHQPTLSETPFSLDGSRGESHTEMASSTVVPAQQTAVPDAAEMAAPVVQEKTQPAAPQTQPAPTAHPAPQKNLSGDRALIY</sequence>
<dbReference type="AlphaFoldDB" id="A0A6A1R4W9"/>
<comment type="caution">
    <text evidence="3">The sequence shown here is derived from an EMBL/GenBank/DDBJ whole genome shotgun (WGS) entry which is preliminary data.</text>
</comment>
<evidence type="ECO:0000313" key="3">
    <source>
        <dbReference type="EMBL" id="KAB0587716.1"/>
    </source>
</evidence>
<feature type="region of interest" description="Disordered" evidence="1">
    <location>
        <begin position="54"/>
        <end position="138"/>
    </location>
</feature>
<reference evidence="3" key="1">
    <citation type="submission" date="2019-09" db="EMBL/GenBank/DDBJ databases">
        <title>Draft genome sequences of 48 bacterial type strains from the CCUG.</title>
        <authorList>
            <person name="Tunovic T."/>
            <person name="Pineiro-Iglesias B."/>
            <person name="Unosson C."/>
            <person name="Inganas E."/>
            <person name="Ohlen M."/>
            <person name="Cardew S."/>
            <person name="Jensie-Markopoulos S."/>
            <person name="Salva-Serra F."/>
            <person name="Jaen-Luchoro D."/>
            <person name="Karlsson R."/>
            <person name="Svensson-Stadler L."/>
            <person name="Chun J."/>
            <person name="Moore E."/>
        </authorList>
    </citation>
    <scope>NUCLEOTIDE SEQUENCE</scope>
    <source>
        <strain evidence="3">CCUG 15333</strain>
    </source>
</reference>
<keyword evidence="2" id="KW-0472">Membrane</keyword>
<evidence type="ECO:0000256" key="1">
    <source>
        <dbReference type="SAM" id="MobiDB-lite"/>
    </source>
</evidence>
<gene>
    <name evidence="3" type="ORF">F7P80_03320</name>
</gene>
<feature type="compositionally biased region" description="Polar residues" evidence="1">
    <location>
        <begin position="80"/>
        <end position="93"/>
    </location>
</feature>
<accession>A0A6A1R4W9</accession>
<evidence type="ECO:0000256" key="2">
    <source>
        <dbReference type="SAM" id="Phobius"/>
    </source>
</evidence>
<feature type="transmembrane region" description="Helical" evidence="2">
    <location>
        <begin position="27"/>
        <end position="46"/>
    </location>
</feature>
<organism evidence="3">
    <name type="scientific">Comamonas kerstersii</name>
    <dbReference type="NCBI Taxonomy" id="225992"/>
    <lineage>
        <taxon>Bacteria</taxon>
        <taxon>Pseudomonadati</taxon>
        <taxon>Pseudomonadota</taxon>
        <taxon>Betaproteobacteria</taxon>
        <taxon>Burkholderiales</taxon>
        <taxon>Comamonadaceae</taxon>
        <taxon>Comamonas</taxon>
    </lineage>
</organism>
<protein>
    <submittedName>
        <fullName evidence="3">Uncharacterized protein</fullName>
    </submittedName>
</protein>
<keyword evidence="2" id="KW-0812">Transmembrane</keyword>
<dbReference type="EMBL" id="VZOT01000002">
    <property type="protein sequence ID" value="KAB0587716.1"/>
    <property type="molecule type" value="Genomic_DNA"/>
</dbReference>
<name>A0A6A1R4W9_9BURK</name>
<proteinExistence type="predicted"/>
<dbReference type="RefSeq" id="WP_151042792.1">
    <property type="nucleotide sequence ID" value="NZ_DBEWWV010000077.1"/>
</dbReference>